<dbReference type="GeneID" id="37018214"/>
<dbReference type="PANTHER" id="PTHR11614">
    <property type="entry name" value="PHOSPHOLIPASE-RELATED"/>
    <property type="match status" value="1"/>
</dbReference>
<keyword evidence="1" id="KW-0812">Transmembrane</keyword>
<dbReference type="InterPro" id="IPR029058">
    <property type="entry name" value="AB_hydrolase_fold"/>
</dbReference>
<dbReference type="OrthoDB" id="10249433at2759"/>
<dbReference type="AlphaFoldDB" id="A0A316VHX5"/>
<feature type="domain" description="Serine aminopeptidase S33" evidence="2">
    <location>
        <begin position="84"/>
        <end position="345"/>
    </location>
</feature>
<dbReference type="STRING" id="1280837.A0A316VHX5"/>
<feature type="transmembrane region" description="Helical" evidence="1">
    <location>
        <begin position="173"/>
        <end position="190"/>
    </location>
</feature>
<accession>A0A316VHX5</accession>
<feature type="non-terminal residue" evidence="3">
    <location>
        <position position="373"/>
    </location>
</feature>
<name>A0A316VHX5_9BASI</name>
<keyword evidence="3" id="KW-0378">Hydrolase</keyword>
<proteinExistence type="predicted"/>
<keyword evidence="1" id="KW-0472">Membrane</keyword>
<dbReference type="InterPro" id="IPR022742">
    <property type="entry name" value="Hydrolase_4"/>
</dbReference>
<keyword evidence="4" id="KW-1185">Reference proteome</keyword>
<dbReference type="EMBL" id="KZ819603">
    <property type="protein sequence ID" value="PWN35591.1"/>
    <property type="molecule type" value="Genomic_DNA"/>
</dbReference>
<feature type="transmembrane region" description="Helical" evidence="1">
    <location>
        <begin position="231"/>
        <end position="251"/>
    </location>
</feature>
<gene>
    <name evidence="3" type="ORF">FA14DRAFT_120914</name>
</gene>
<evidence type="ECO:0000259" key="2">
    <source>
        <dbReference type="Pfam" id="PF12146"/>
    </source>
</evidence>
<reference evidence="3 4" key="1">
    <citation type="journal article" date="2018" name="Mol. Biol. Evol.">
        <title>Broad Genomic Sampling Reveals a Smut Pathogenic Ancestry of the Fungal Clade Ustilaginomycotina.</title>
        <authorList>
            <person name="Kijpornyongpan T."/>
            <person name="Mondo S.J."/>
            <person name="Barry K."/>
            <person name="Sandor L."/>
            <person name="Lee J."/>
            <person name="Lipzen A."/>
            <person name="Pangilinan J."/>
            <person name="LaButti K."/>
            <person name="Hainaut M."/>
            <person name="Henrissat B."/>
            <person name="Grigoriev I.V."/>
            <person name="Spatafora J.W."/>
            <person name="Aime M.C."/>
        </authorList>
    </citation>
    <scope>NUCLEOTIDE SEQUENCE [LARGE SCALE GENOMIC DNA]</scope>
    <source>
        <strain evidence="3 4">MCA 3882</strain>
    </source>
</reference>
<organism evidence="3 4">
    <name type="scientific">Meira miltonrushii</name>
    <dbReference type="NCBI Taxonomy" id="1280837"/>
    <lineage>
        <taxon>Eukaryota</taxon>
        <taxon>Fungi</taxon>
        <taxon>Dikarya</taxon>
        <taxon>Basidiomycota</taxon>
        <taxon>Ustilaginomycotina</taxon>
        <taxon>Exobasidiomycetes</taxon>
        <taxon>Exobasidiales</taxon>
        <taxon>Brachybasidiaceae</taxon>
        <taxon>Meira</taxon>
    </lineage>
</organism>
<keyword evidence="1" id="KW-1133">Transmembrane helix</keyword>
<protein>
    <submittedName>
        <fullName evidence="3">Alpha/beta-hydrolase</fullName>
    </submittedName>
</protein>
<dbReference type="GO" id="GO:0016787">
    <property type="term" value="F:hydrolase activity"/>
    <property type="evidence" value="ECO:0007669"/>
    <property type="project" value="UniProtKB-KW"/>
</dbReference>
<dbReference type="Gene3D" id="3.40.50.1820">
    <property type="entry name" value="alpha/beta hydrolase"/>
    <property type="match status" value="1"/>
</dbReference>
<dbReference type="InterPro" id="IPR051044">
    <property type="entry name" value="MAG_DAG_Lipase"/>
</dbReference>
<evidence type="ECO:0000313" key="3">
    <source>
        <dbReference type="EMBL" id="PWN35591.1"/>
    </source>
</evidence>
<evidence type="ECO:0000313" key="4">
    <source>
        <dbReference type="Proteomes" id="UP000245771"/>
    </source>
</evidence>
<dbReference type="Proteomes" id="UP000245771">
    <property type="component" value="Unassembled WGS sequence"/>
</dbReference>
<sequence>MNYVYNVAKKTGWEAYGRPLLKSIGLYNNDDLSYGRTSIPFSGMEKRLYNQDDIDVWYGKVIMPNGKDWCWYQVWQHKSFLNSENQADILFVHGTGVHSGTLAGHARRYLEAGFRLIVPDLVSHGYSSGLHVYQRKMSAYTEGLHEVLHDVARRDDARLGRSSDKSQAHRHKTFMLGLSFGGTVAMHYAMDYPGSKRGSKEVEDGEIPIDGLVVVGPILGYSPLNIVMPIYLTYIILALNALGAGCMELTVPHKKCLDKDPKVYAALIDEDKRSHQGAFRVGHLLCINDAVIDLHRQAHNIQHPIFIQQGGQDRVACPQKTFKWVESIPSDDKKMTVYPVCQHVIYRKAKTEEEDLAGRVACIEDNLAWMMQR</sequence>
<dbReference type="SUPFAM" id="SSF53474">
    <property type="entry name" value="alpha/beta-Hydrolases"/>
    <property type="match status" value="1"/>
</dbReference>
<evidence type="ECO:0000256" key="1">
    <source>
        <dbReference type="SAM" id="Phobius"/>
    </source>
</evidence>
<dbReference type="RefSeq" id="XP_025355893.1">
    <property type="nucleotide sequence ID" value="XM_025496433.1"/>
</dbReference>
<dbReference type="InParanoid" id="A0A316VHX5"/>
<dbReference type="Pfam" id="PF12146">
    <property type="entry name" value="Hydrolase_4"/>
    <property type="match status" value="1"/>
</dbReference>